<keyword evidence="4" id="KW-1185">Reference proteome</keyword>
<dbReference type="EMBL" id="JAWPEI010000011">
    <property type="protein sequence ID" value="KAK4710395.1"/>
    <property type="molecule type" value="Genomic_DNA"/>
</dbReference>
<name>A0AAV9KAL3_9SOLN</name>
<evidence type="ECO:0000259" key="2">
    <source>
        <dbReference type="PROSITE" id="PS50181"/>
    </source>
</evidence>
<dbReference type="PROSITE" id="PS50181">
    <property type="entry name" value="FBOX"/>
    <property type="match status" value="1"/>
</dbReference>
<evidence type="ECO:0000256" key="1">
    <source>
        <dbReference type="SAM" id="MobiDB-lite"/>
    </source>
</evidence>
<feature type="domain" description="F-box" evidence="2">
    <location>
        <begin position="42"/>
        <end position="95"/>
    </location>
</feature>
<dbReference type="PANTHER" id="PTHR31639">
    <property type="entry name" value="F-BOX PROTEIN-LIKE"/>
    <property type="match status" value="1"/>
</dbReference>
<accession>A0AAV9KAL3</accession>
<dbReference type="InterPro" id="IPR036047">
    <property type="entry name" value="F-box-like_dom_sf"/>
</dbReference>
<feature type="region of interest" description="Disordered" evidence="1">
    <location>
        <begin position="1"/>
        <end position="20"/>
    </location>
</feature>
<dbReference type="InterPro" id="IPR055357">
    <property type="entry name" value="LRR_At1g61320_AtMIF1"/>
</dbReference>
<dbReference type="SMART" id="SM00256">
    <property type="entry name" value="FBOX"/>
    <property type="match status" value="1"/>
</dbReference>
<reference evidence="3 4" key="1">
    <citation type="submission" date="2023-10" db="EMBL/GenBank/DDBJ databases">
        <title>Genome-Wide Identification Analysis in wild type Solanum Pinnatisectum Reveals Some Genes Defensing Phytophthora Infestans.</title>
        <authorList>
            <person name="Sun C."/>
        </authorList>
    </citation>
    <scope>NUCLEOTIDE SEQUENCE [LARGE SCALE GENOMIC DNA]</scope>
    <source>
        <strain evidence="3">LQN</strain>
        <tissue evidence="3">Leaf</tissue>
    </source>
</reference>
<dbReference type="Gene3D" id="1.20.1280.50">
    <property type="match status" value="1"/>
</dbReference>
<dbReference type="Proteomes" id="UP001311915">
    <property type="component" value="Unassembled WGS sequence"/>
</dbReference>
<dbReference type="PANTHER" id="PTHR31639:SF217">
    <property type="entry name" value="F-BOX DOMAIN-CONTAINING PROTEIN"/>
    <property type="match status" value="1"/>
</dbReference>
<proteinExistence type="predicted"/>
<evidence type="ECO:0000313" key="4">
    <source>
        <dbReference type="Proteomes" id="UP001311915"/>
    </source>
</evidence>
<dbReference type="Pfam" id="PF23622">
    <property type="entry name" value="LRR_At1g61320_AtMIF1"/>
    <property type="match status" value="1"/>
</dbReference>
<gene>
    <name evidence="3" type="ORF">R3W88_004908</name>
</gene>
<sequence length="510" mass="58228">MSEKDQFPSSPGDDGNSESWLIENSPQIKAKIETECDETGLSDRISQLPDALIIQILSRLSITDVFRTTILSKHWQYFWTSIDNLVYDNEEFSRSDSSMVHKFISLTDNVLPLLSNSSIKKCSLNFVFKHENDVSYFLVIDKWLEFAVNKKVEGLCLNISYDIDAIEHDQPYSLPEVLCSSSSILKLKCQNCRILDDCILNWTSMKSLTLEGLLIRDEHIKQIMSNCPQLESFNLFGFCGLKLIDHYHPIGDWYSFEGDCCFEVVAPYVEHLTISGDFDYTEIELKDLSSLDHAKLCLCSDEFDSMDEDILIDLLVSIRCANELILSSCLSRLVISIWMMDLELNFSLSLLECRWLTISSYISKVSFPMLDKLLRSTPNLENLMIFPGIEDHSIFQDAEEYTEALELYDLLSFEENIFKVSLQNLKNVKVMPFCSGTRTSDATELDQFLKFLLEHAINLEKMVIVPKHKGCNSCSINSSQLMKCLLLFPRTSISAVISLGPITQNVFDTL</sequence>
<dbReference type="InterPro" id="IPR001810">
    <property type="entry name" value="F-box_dom"/>
</dbReference>
<protein>
    <recommendedName>
        <fullName evidence="2">F-box domain-containing protein</fullName>
    </recommendedName>
</protein>
<evidence type="ECO:0000313" key="3">
    <source>
        <dbReference type="EMBL" id="KAK4710395.1"/>
    </source>
</evidence>
<dbReference type="AlphaFoldDB" id="A0AAV9KAL3"/>
<comment type="caution">
    <text evidence="3">The sequence shown here is derived from an EMBL/GenBank/DDBJ whole genome shotgun (WGS) entry which is preliminary data.</text>
</comment>
<organism evidence="3 4">
    <name type="scientific">Solanum pinnatisectum</name>
    <name type="common">tansyleaf nightshade</name>
    <dbReference type="NCBI Taxonomy" id="50273"/>
    <lineage>
        <taxon>Eukaryota</taxon>
        <taxon>Viridiplantae</taxon>
        <taxon>Streptophyta</taxon>
        <taxon>Embryophyta</taxon>
        <taxon>Tracheophyta</taxon>
        <taxon>Spermatophyta</taxon>
        <taxon>Magnoliopsida</taxon>
        <taxon>eudicotyledons</taxon>
        <taxon>Gunneridae</taxon>
        <taxon>Pentapetalae</taxon>
        <taxon>asterids</taxon>
        <taxon>lamiids</taxon>
        <taxon>Solanales</taxon>
        <taxon>Solanaceae</taxon>
        <taxon>Solanoideae</taxon>
        <taxon>Solaneae</taxon>
        <taxon>Solanum</taxon>
    </lineage>
</organism>
<dbReference type="SUPFAM" id="SSF81383">
    <property type="entry name" value="F-box domain"/>
    <property type="match status" value="1"/>
</dbReference>
<dbReference type="Pfam" id="PF00646">
    <property type="entry name" value="F-box"/>
    <property type="match status" value="1"/>
</dbReference>